<organism evidence="5">
    <name type="scientific">Magallana gigas</name>
    <name type="common">Pacific oyster</name>
    <name type="synonym">Crassostrea gigas</name>
    <dbReference type="NCBI Taxonomy" id="29159"/>
    <lineage>
        <taxon>Eukaryota</taxon>
        <taxon>Metazoa</taxon>
        <taxon>Spiralia</taxon>
        <taxon>Lophotrochozoa</taxon>
        <taxon>Mollusca</taxon>
        <taxon>Bivalvia</taxon>
        <taxon>Autobranchia</taxon>
        <taxon>Pteriomorphia</taxon>
        <taxon>Ostreida</taxon>
        <taxon>Ostreoidea</taxon>
        <taxon>Ostreidae</taxon>
        <taxon>Magallana</taxon>
    </lineage>
</organism>
<evidence type="ECO:0000256" key="2">
    <source>
        <dbReference type="ARBA" id="ARBA00023043"/>
    </source>
</evidence>
<protein>
    <submittedName>
        <fullName evidence="5">Ankyrin-1</fullName>
    </submittedName>
</protein>
<dbReference type="Pfam" id="PF12796">
    <property type="entry name" value="Ank_2"/>
    <property type="match status" value="10"/>
</dbReference>
<dbReference type="Pfam" id="PF18738">
    <property type="entry name" value="HEPN_DZIP3"/>
    <property type="match status" value="1"/>
</dbReference>
<dbReference type="InParanoid" id="K1PHJ6"/>
<feature type="domain" description="Novel STAND NTPase 3" evidence="4">
    <location>
        <begin position="227"/>
        <end position="376"/>
    </location>
</feature>
<dbReference type="PROSITE" id="PS50297">
    <property type="entry name" value="ANK_REP_REGION"/>
    <property type="match status" value="17"/>
</dbReference>
<dbReference type="InterPro" id="IPR036770">
    <property type="entry name" value="Ankyrin_rpt-contain_sf"/>
</dbReference>
<name>K1PHJ6_MAGGI</name>
<dbReference type="Gene3D" id="1.25.40.20">
    <property type="entry name" value="Ankyrin repeat-containing domain"/>
    <property type="match status" value="7"/>
</dbReference>
<keyword evidence="2" id="KW-0040">ANK repeat</keyword>
<evidence type="ECO:0000256" key="1">
    <source>
        <dbReference type="ARBA" id="ARBA00022737"/>
    </source>
</evidence>
<dbReference type="EMBL" id="JH817751">
    <property type="protein sequence ID" value="EKC23457.1"/>
    <property type="molecule type" value="Genomic_DNA"/>
</dbReference>
<dbReference type="Pfam" id="PF20720">
    <property type="entry name" value="nSTAND3"/>
    <property type="match status" value="1"/>
</dbReference>
<dbReference type="SUPFAM" id="SSF48403">
    <property type="entry name" value="Ankyrin repeat"/>
    <property type="match status" value="3"/>
</dbReference>
<proteinExistence type="predicted"/>
<dbReference type="InterPro" id="IPR049050">
    <property type="entry name" value="nSTAND3"/>
</dbReference>
<dbReference type="HOGENOM" id="CLU_004750_0_0_1"/>
<feature type="domain" description="DZIP3-like HEPN" evidence="3">
    <location>
        <begin position="51"/>
        <end position="177"/>
    </location>
</feature>
<evidence type="ECO:0000259" key="3">
    <source>
        <dbReference type="Pfam" id="PF18738"/>
    </source>
</evidence>
<dbReference type="InterPro" id="IPR041249">
    <property type="entry name" value="HEPN_DZIP3"/>
</dbReference>
<dbReference type="InterPro" id="IPR002110">
    <property type="entry name" value="Ankyrin_rpt"/>
</dbReference>
<dbReference type="Pfam" id="PF00023">
    <property type="entry name" value="Ank"/>
    <property type="match status" value="2"/>
</dbReference>
<evidence type="ECO:0000313" key="5">
    <source>
        <dbReference type="EMBL" id="EKC23457.1"/>
    </source>
</evidence>
<dbReference type="SUPFAM" id="SSF52540">
    <property type="entry name" value="P-loop containing nucleoside triphosphate hydrolases"/>
    <property type="match status" value="2"/>
</dbReference>
<dbReference type="PROSITE" id="PS50088">
    <property type="entry name" value="ANK_REPEAT"/>
    <property type="match status" value="18"/>
</dbReference>
<dbReference type="PANTHER" id="PTHR24171">
    <property type="entry name" value="ANKYRIN REPEAT DOMAIN-CONTAINING PROTEIN 39-RELATED"/>
    <property type="match status" value="1"/>
</dbReference>
<evidence type="ECO:0000259" key="4">
    <source>
        <dbReference type="Pfam" id="PF20720"/>
    </source>
</evidence>
<dbReference type="PANTHER" id="PTHR24171:SF9">
    <property type="entry name" value="ANKYRIN REPEAT DOMAIN-CONTAINING PROTEIN 39"/>
    <property type="match status" value="1"/>
</dbReference>
<dbReference type="InterPro" id="IPR027417">
    <property type="entry name" value="P-loop_NTPase"/>
</dbReference>
<reference evidence="5" key="1">
    <citation type="journal article" date="2012" name="Nature">
        <title>The oyster genome reveals stress adaptation and complexity of shell formation.</title>
        <authorList>
            <person name="Zhang G."/>
            <person name="Fang X."/>
            <person name="Guo X."/>
            <person name="Li L."/>
            <person name="Luo R."/>
            <person name="Xu F."/>
            <person name="Yang P."/>
            <person name="Zhang L."/>
            <person name="Wang X."/>
            <person name="Qi H."/>
            <person name="Xiong Z."/>
            <person name="Que H."/>
            <person name="Xie Y."/>
            <person name="Holland P.W."/>
            <person name="Paps J."/>
            <person name="Zhu Y."/>
            <person name="Wu F."/>
            <person name="Chen Y."/>
            <person name="Wang J."/>
            <person name="Peng C."/>
            <person name="Meng J."/>
            <person name="Yang L."/>
            <person name="Liu J."/>
            <person name="Wen B."/>
            <person name="Zhang N."/>
            <person name="Huang Z."/>
            <person name="Zhu Q."/>
            <person name="Feng Y."/>
            <person name="Mount A."/>
            <person name="Hedgecock D."/>
            <person name="Xu Z."/>
            <person name="Liu Y."/>
            <person name="Domazet-Loso T."/>
            <person name="Du Y."/>
            <person name="Sun X."/>
            <person name="Zhang S."/>
            <person name="Liu B."/>
            <person name="Cheng P."/>
            <person name="Jiang X."/>
            <person name="Li J."/>
            <person name="Fan D."/>
            <person name="Wang W."/>
            <person name="Fu W."/>
            <person name="Wang T."/>
            <person name="Wang B."/>
            <person name="Zhang J."/>
            <person name="Peng Z."/>
            <person name="Li Y."/>
            <person name="Li N."/>
            <person name="Wang J."/>
            <person name="Chen M."/>
            <person name="He Y."/>
            <person name="Tan F."/>
            <person name="Song X."/>
            <person name="Zheng Q."/>
            <person name="Huang R."/>
            <person name="Yang H."/>
            <person name="Du X."/>
            <person name="Chen L."/>
            <person name="Yang M."/>
            <person name="Gaffney P.M."/>
            <person name="Wang S."/>
            <person name="Luo L."/>
            <person name="She Z."/>
            <person name="Ming Y."/>
            <person name="Huang W."/>
            <person name="Zhang S."/>
            <person name="Huang B."/>
            <person name="Zhang Y."/>
            <person name="Qu T."/>
            <person name="Ni P."/>
            <person name="Miao G."/>
            <person name="Wang J."/>
            <person name="Wang Q."/>
            <person name="Steinberg C.E."/>
            <person name="Wang H."/>
            <person name="Li N."/>
            <person name="Qian L."/>
            <person name="Zhang G."/>
            <person name="Li Y."/>
            <person name="Yang H."/>
            <person name="Liu X."/>
            <person name="Wang J."/>
            <person name="Yin Y."/>
            <person name="Wang J."/>
        </authorList>
    </citation>
    <scope>NUCLEOTIDE SEQUENCE [LARGE SCALE GENOMIC DNA]</scope>
    <source>
        <strain evidence="5">05x7-T-G4-1.051#20</strain>
    </source>
</reference>
<keyword evidence="1" id="KW-0677">Repeat</keyword>
<dbReference type="SMART" id="SM00248">
    <property type="entry name" value="ANK"/>
    <property type="match status" value="26"/>
</dbReference>
<gene>
    <name evidence="5" type="ORF">CGI_10013902</name>
</gene>
<sequence>MSNSKFKLTGENTNLARVAQMILGPCTNVLRDVLRKEISPSTLETKVRAYIAKTKKLLINQHQETLVYGKDYLKFDVTLLYFLLRNMCSIQPHSNKWGNNPHPGDRSVSGNIERIRLIRNEYGHNSERSISDIDFKIKYKYIKGIVRELENYLGSSTKYQDEVKELKTCTMDPTESKKNIKELLDLHEKIKDISGDVEEMKKTVLPWNIKVIYGEDVRKWKEDDVFFFETHNFQAMLNKVRQYQFVTFVGVPGSGKTATARHIALLLQEKDGYEILPTKDIKDIETYCDPRNPQVFVIDDVLGVFGFDMKELEKLTMYKDRLNEPTMPETKVLITCREVVFKHEAFSGSILSNKKHIVQLHSEENALNDQDKYDLFAKYNLDKDLLSADTLSKISKSFPYLCKLFSRKEELKHYGPQFFISPVPCILELLDNMKTRNKVHYASLVLLMTNQNSLSEKKLNKEKTTDFDEMKFQVLKKCKVDPTICSFYFIAALTEMEGTYTEQGQSEFKFIHDSMLEIIAYHFGCHFPELILQYMDSDYIANYIKPDKYKCRKRKREGDELEQTVEAMEDSDTVASEEYVHDLCIKLQESHYHLLADRLFEDIHKSELFNVFENEALKHPLVLQKFLDVMRSKPYSELFTVFLSPLKREKLEKKFEQKLFYSKCYNLLMNSKLTYDDIDTCVRAIDWVIFYGHNQILHFIIDQIIKNTNTVNDLFKTPFNIRSVDFCTTERGTDCNKRYESDINENSAERCDVSEDESWSDLCSEKSDESFGAEPVLIEKRRLLNLSCYSGDLLTFQTLLPYQDNDVLFSKSWWIDDFYDDDDDDDWNISDPPIVVASKTGHLNIFLELLSLGANVNDDSYCDESLVAACSEGHLDIVIELLKHKANVNTIDYYRTPLIAACLKGYYDIVLELIKHGADVNIQHYQYSPLIAACILGHLDIVLELFKHEADVNFNVYDNSPLIAACSEGHLDIVLELLKHGADVNIKYFNNPPLIAACLEGHLDIVLELLKHEADVNLTVSKTSPLIAACSNGHLDMVRELLKHGAVVNLTNNYRSPLIAACENGRFDLVIELLEHGADVNITGHYSSPLIAACSYKSKSLDIISELLKHGAGANVIVFDKLPLIVACTKGHLDMVRKLLKHGADVNVMVSKNSPLLEACSKGHLNIVHELLKHSADVNAMVSKNSPLLEACSKGHLNIVLELLRHGADVNAMVSNNSPLLKACSKGHLNTVHELLKHEADVNITVSENSPLIAACSNGNYDVINELLSHGADVNMIVSGLSPLTASCLIHYDEIRCIYYQGEYFWKPLHLCSRVHLNIIRTLIKHGADVNGKNCTDSPINASCLEGHSNIVSELLIHRADVNKGSLLTAACSKGHLNVVKELLKHGANVNITVSDDSPLLAACSQGHLSVVNELLKHGADVNMSVSDSSPLIVACSKGYLDIIRLLLKHGANVNIQDSDRSPLITSCQIDYWAMKLNLSKKAAYASTISHDTLCRLSCSKVHLAIIRHLLKHGADVNIRHCKDSPLNASCSRGNLNIVCELLKYGADVNTIVNDKSPLITACQEGQLDIVDELVKHGADVNFTVSDNSPVIAACSEGHLDIVHELFKHGADVNIIVSDNSPLIAACTKGHLDIVLELLRHGADVNITVSDNSPLIAACAKGHLDIVMELLRHGADVNITVSDNSPLIAACAKGHLDVVPELLRHGADVNNTVSDISPYIDACSIRTTFMEST</sequence>
<accession>K1PHJ6</accession>